<evidence type="ECO:0000256" key="1">
    <source>
        <dbReference type="ARBA" id="ARBA00022801"/>
    </source>
</evidence>
<dbReference type="PANTHER" id="PTHR12304">
    <property type="entry name" value="INOSINE-URIDINE PREFERRING NUCLEOSIDE HYDROLASE"/>
    <property type="match status" value="1"/>
</dbReference>
<gene>
    <name evidence="4" type="ORF">SAMN02745973_01290</name>
</gene>
<dbReference type="RefSeq" id="WP_087678728.1">
    <property type="nucleotide sequence ID" value="NZ_FUWV01000007.1"/>
</dbReference>
<organism evidence="4 5">
    <name type="scientific">Garciella nitratireducens DSM 15102</name>
    <dbReference type="NCBI Taxonomy" id="1121911"/>
    <lineage>
        <taxon>Bacteria</taxon>
        <taxon>Bacillati</taxon>
        <taxon>Bacillota</taxon>
        <taxon>Clostridia</taxon>
        <taxon>Eubacteriales</taxon>
        <taxon>Eubacteriaceae</taxon>
        <taxon>Garciella</taxon>
    </lineage>
</organism>
<keyword evidence="5" id="KW-1185">Reference proteome</keyword>
<dbReference type="InterPro" id="IPR036452">
    <property type="entry name" value="Ribo_hydro-like"/>
</dbReference>
<dbReference type="AlphaFoldDB" id="A0A1T4MDT5"/>
<dbReference type="GO" id="GO:0008477">
    <property type="term" value="F:purine nucleosidase activity"/>
    <property type="evidence" value="ECO:0007669"/>
    <property type="project" value="TreeGrafter"/>
</dbReference>
<feature type="domain" description="Inosine/uridine-preferring nucleoside hydrolase" evidence="3">
    <location>
        <begin position="6"/>
        <end position="300"/>
    </location>
</feature>
<dbReference type="SUPFAM" id="SSF53590">
    <property type="entry name" value="Nucleoside hydrolase"/>
    <property type="match status" value="1"/>
</dbReference>
<reference evidence="4 5" key="1">
    <citation type="submission" date="2017-02" db="EMBL/GenBank/DDBJ databases">
        <authorList>
            <person name="Peterson S.W."/>
        </authorList>
    </citation>
    <scope>NUCLEOTIDE SEQUENCE [LARGE SCALE GENOMIC DNA]</scope>
    <source>
        <strain evidence="4 5">DSM 15102</strain>
    </source>
</reference>
<protein>
    <submittedName>
        <fullName evidence="4">Purine nucleosidase</fullName>
    </submittedName>
</protein>
<dbReference type="PANTHER" id="PTHR12304:SF4">
    <property type="entry name" value="URIDINE NUCLEOSIDASE"/>
    <property type="match status" value="1"/>
</dbReference>
<dbReference type="OrthoDB" id="9797882at2"/>
<keyword evidence="2" id="KW-0326">Glycosidase</keyword>
<evidence type="ECO:0000259" key="3">
    <source>
        <dbReference type="Pfam" id="PF01156"/>
    </source>
</evidence>
<accession>A0A1T4MDT5</accession>
<evidence type="ECO:0000313" key="4">
    <source>
        <dbReference type="EMBL" id="SJZ65017.1"/>
    </source>
</evidence>
<dbReference type="GO" id="GO:0006152">
    <property type="term" value="P:purine nucleoside catabolic process"/>
    <property type="evidence" value="ECO:0007669"/>
    <property type="project" value="TreeGrafter"/>
</dbReference>
<evidence type="ECO:0000313" key="5">
    <source>
        <dbReference type="Proteomes" id="UP000196365"/>
    </source>
</evidence>
<proteinExistence type="predicted"/>
<dbReference type="InterPro" id="IPR001910">
    <property type="entry name" value="Inosine/uridine_hydrolase_dom"/>
</dbReference>
<sequence length="322" mass="36668">MKRKKVIIDCDPGIDDSLALMLALTSPELEVLGITIAPGNVEVEKGYKNTLKTLQILNRLDIPVYKGEDKPLSRELQTAYETHGQDGLGENHYPLVKIQDREETAVDFILNTLQTTHQVSIIALGPLTNIAVALISNPEAFLNLEEFVSMGGCFKSYGNCSPVAEYNYWVDPEGAKYVYENLPTKIHMVGLDVTRKIVLTPNMMSLIHRCPSEKGKFIEEITRFYMDFHWKYEKIIGCVINDPLAVLYFIDRSICQGIDAYTTLEIHGICRGQSVVDEMNFWKKKPNTCVLTKVDQKRFFREFFLRVLNADETFLKLLEGMI</sequence>
<dbReference type="Proteomes" id="UP000196365">
    <property type="component" value="Unassembled WGS sequence"/>
</dbReference>
<name>A0A1T4MDT5_9FIRM</name>
<keyword evidence="1" id="KW-0378">Hydrolase</keyword>
<dbReference type="Gene3D" id="3.90.245.10">
    <property type="entry name" value="Ribonucleoside hydrolase-like"/>
    <property type="match status" value="1"/>
</dbReference>
<evidence type="ECO:0000256" key="2">
    <source>
        <dbReference type="ARBA" id="ARBA00023295"/>
    </source>
</evidence>
<dbReference type="CDD" id="cd02653">
    <property type="entry name" value="nuc_hydro_3"/>
    <property type="match status" value="1"/>
</dbReference>
<dbReference type="Pfam" id="PF01156">
    <property type="entry name" value="IU_nuc_hydro"/>
    <property type="match status" value="1"/>
</dbReference>
<dbReference type="GO" id="GO:0005829">
    <property type="term" value="C:cytosol"/>
    <property type="evidence" value="ECO:0007669"/>
    <property type="project" value="TreeGrafter"/>
</dbReference>
<dbReference type="EMBL" id="FUWV01000007">
    <property type="protein sequence ID" value="SJZ65017.1"/>
    <property type="molecule type" value="Genomic_DNA"/>
</dbReference>
<dbReference type="InterPro" id="IPR023186">
    <property type="entry name" value="IUNH"/>
</dbReference>